<sequence length="123" mass="13920">MAAPSIAENSRDNPFFAGHTPETSRPRPLHVRMGEFPPPPKQPISYPTRLRKIPPDLPPPPQRQTRTETAVSAADEPARPQHHQIIHLGQLINPEIFQILLLVPVQHAPFIYHQDPELQGFRS</sequence>
<dbReference type="EMBL" id="JAQGDS010000010">
    <property type="protein sequence ID" value="KAJ6257445.1"/>
    <property type="molecule type" value="Genomic_DNA"/>
</dbReference>
<accession>A0AAD6ITN1</accession>
<reference evidence="2" key="1">
    <citation type="submission" date="2023-01" db="EMBL/GenBank/DDBJ databases">
        <title>The chitinases involved in constricting ring structure development in the nematode-trapping fungus Drechslerella dactyloides.</title>
        <authorList>
            <person name="Wang R."/>
            <person name="Zhang L."/>
            <person name="Tang P."/>
            <person name="Li S."/>
            <person name="Liang L."/>
        </authorList>
    </citation>
    <scope>NUCLEOTIDE SEQUENCE</scope>
    <source>
        <strain evidence="2">YMF1.00031</strain>
    </source>
</reference>
<proteinExistence type="predicted"/>
<dbReference type="AlphaFoldDB" id="A0AAD6ITN1"/>
<comment type="caution">
    <text evidence="2">The sequence shown here is derived from an EMBL/GenBank/DDBJ whole genome shotgun (WGS) entry which is preliminary data.</text>
</comment>
<dbReference type="Proteomes" id="UP001221413">
    <property type="component" value="Unassembled WGS sequence"/>
</dbReference>
<evidence type="ECO:0000313" key="3">
    <source>
        <dbReference type="Proteomes" id="UP001221413"/>
    </source>
</evidence>
<protein>
    <submittedName>
        <fullName evidence="2">Uncharacterized protein</fullName>
    </submittedName>
</protein>
<organism evidence="2 3">
    <name type="scientific">Drechslerella dactyloides</name>
    <name type="common">Nematode-trapping fungus</name>
    <name type="synonym">Arthrobotrys dactyloides</name>
    <dbReference type="NCBI Taxonomy" id="74499"/>
    <lineage>
        <taxon>Eukaryota</taxon>
        <taxon>Fungi</taxon>
        <taxon>Dikarya</taxon>
        <taxon>Ascomycota</taxon>
        <taxon>Pezizomycotina</taxon>
        <taxon>Orbiliomycetes</taxon>
        <taxon>Orbiliales</taxon>
        <taxon>Orbiliaceae</taxon>
        <taxon>Drechslerella</taxon>
    </lineage>
</organism>
<gene>
    <name evidence="2" type="ORF">Dda_7229</name>
</gene>
<evidence type="ECO:0000256" key="1">
    <source>
        <dbReference type="SAM" id="MobiDB-lite"/>
    </source>
</evidence>
<feature type="region of interest" description="Disordered" evidence="1">
    <location>
        <begin position="1"/>
        <end position="80"/>
    </location>
</feature>
<keyword evidence="3" id="KW-1185">Reference proteome</keyword>
<evidence type="ECO:0000313" key="2">
    <source>
        <dbReference type="EMBL" id="KAJ6257445.1"/>
    </source>
</evidence>
<name>A0AAD6ITN1_DREDA</name>